<keyword evidence="4" id="KW-1185">Reference proteome</keyword>
<evidence type="ECO:0000256" key="2">
    <source>
        <dbReference type="SAM" id="MobiDB-lite"/>
    </source>
</evidence>
<proteinExistence type="predicted"/>
<keyword evidence="1" id="KW-0175">Coiled coil</keyword>
<evidence type="ECO:0000313" key="3">
    <source>
        <dbReference type="EMBL" id="KAG7159380.1"/>
    </source>
</evidence>
<name>A0A8J5MPY4_HOMAM</name>
<feature type="coiled-coil region" evidence="1">
    <location>
        <begin position="232"/>
        <end position="259"/>
    </location>
</feature>
<protein>
    <submittedName>
        <fullName evidence="3">Uncharacterized protein</fullName>
    </submittedName>
</protein>
<feature type="compositionally biased region" description="Low complexity" evidence="2">
    <location>
        <begin position="93"/>
        <end position="104"/>
    </location>
</feature>
<sequence>MAPPCSSGFLTRSLVRIPGSGSAGRAAGGILFDLSKVSTLAAAIPMPKTLPSALRPAPTDATPGETAFQTSMKKNQVDEVWKSRQGSEPNAPTTQHQQTASTASNGPRKRSLSQSNDHTGKRNTNEHVTLPQRGNVNAAVPHVGHAIILSGRVILAPQRQLPSAVSQPLQTNVQQATPTPQMVSAQQPTTRTPHGVVVQQESLVQQGTPVHQVFLMQQQTLPPSCAMNVISLTEVARESEKLRKENATLQRQLSLFKQLFRNKERLTSVVRTLGIAVV</sequence>
<dbReference type="Proteomes" id="UP000747542">
    <property type="component" value="Unassembled WGS sequence"/>
</dbReference>
<gene>
    <name evidence="3" type="ORF">Hamer_G020605</name>
</gene>
<feature type="region of interest" description="Disordered" evidence="2">
    <location>
        <begin position="49"/>
        <end position="131"/>
    </location>
</feature>
<accession>A0A8J5MPY4</accession>
<organism evidence="3 4">
    <name type="scientific">Homarus americanus</name>
    <name type="common">American lobster</name>
    <dbReference type="NCBI Taxonomy" id="6706"/>
    <lineage>
        <taxon>Eukaryota</taxon>
        <taxon>Metazoa</taxon>
        <taxon>Ecdysozoa</taxon>
        <taxon>Arthropoda</taxon>
        <taxon>Crustacea</taxon>
        <taxon>Multicrustacea</taxon>
        <taxon>Malacostraca</taxon>
        <taxon>Eumalacostraca</taxon>
        <taxon>Eucarida</taxon>
        <taxon>Decapoda</taxon>
        <taxon>Pleocyemata</taxon>
        <taxon>Astacidea</taxon>
        <taxon>Nephropoidea</taxon>
        <taxon>Nephropidae</taxon>
        <taxon>Homarus</taxon>
    </lineage>
</organism>
<comment type="caution">
    <text evidence="3">The sequence shown here is derived from an EMBL/GenBank/DDBJ whole genome shotgun (WGS) entry which is preliminary data.</text>
</comment>
<evidence type="ECO:0000313" key="4">
    <source>
        <dbReference type="Proteomes" id="UP000747542"/>
    </source>
</evidence>
<dbReference type="AlphaFoldDB" id="A0A8J5MPY4"/>
<reference evidence="3" key="1">
    <citation type="journal article" date="2021" name="Sci. Adv.">
        <title>The American lobster genome reveals insights on longevity, neural, and immune adaptations.</title>
        <authorList>
            <person name="Polinski J.M."/>
            <person name="Zimin A.V."/>
            <person name="Clark K.F."/>
            <person name="Kohn A.B."/>
            <person name="Sadowski N."/>
            <person name="Timp W."/>
            <person name="Ptitsyn A."/>
            <person name="Khanna P."/>
            <person name="Romanova D.Y."/>
            <person name="Williams P."/>
            <person name="Greenwood S.J."/>
            <person name="Moroz L.L."/>
            <person name="Walt D.R."/>
            <person name="Bodnar A.G."/>
        </authorList>
    </citation>
    <scope>NUCLEOTIDE SEQUENCE</scope>
    <source>
        <strain evidence="3">GMGI-L3</strain>
    </source>
</reference>
<evidence type="ECO:0000256" key="1">
    <source>
        <dbReference type="SAM" id="Coils"/>
    </source>
</evidence>
<dbReference type="EMBL" id="JAHLQT010033198">
    <property type="protein sequence ID" value="KAG7159380.1"/>
    <property type="molecule type" value="Genomic_DNA"/>
</dbReference>